<gene>
    <name evidence="3" type="ORF">PGUG_02261</name>
</gene>
<dbReference type="GO" id="GO:0047631">
    <property type="term" value="F:ADP-ribose diphosphatase activity"/>
    <property type="evidence" value="ECO:0007669"/>
    <property type="project" value="TreeGrafter"/>
</dbReference>
<dbReference type="RefSeq" id="XP_001486590.2">
    <property type="nucleotide sequence ID" value="XM_001486540.1"/>
</dbReference>
<dbReference type="InterPro" id="IPR015797">
    <property type="entry name" value="NUDIX_hydrolase-like_dom_sf"/>
</dbReference>
<dbReference type="GO" id="GO:0005634">
    <property type="term" value="C:nucleus"/>
    <property type="evidence" value="ECO:0007669"/>
    <property type="project" value="TreeGrafter"/>
</dbReference>
<dbReference type="CDD" id="cd18888">
    <property type="entry name" value="NUDIX_ADPRase_Nudt5"/>
    <property type="match status" value="1"/>
</dbReference>
<dbReference type="Gene3D" id="3.90.79.10">
    <property type="entry name" value="Nucleoside Triphosphate Pyrophosphohydrolase"/>
    <property type="match status" value="1"/>
</dbReference>
<sequence>MNRFRPAIFLRRYSMGRPSPYNARVDSIENEGEGKFVQTRKINYTDAAGKNRIWEMAIRPTRTETTGIDAVSIAAILKDANGKKNVLVTKQFRPPTEKVVLEFPAGLIDPNESVESTAVRELLEETGYVGTFSHSSHKEMPLFSDPGLTNANMALAFVDVDMNDERNQNPVPQLEDGEYIDVVKVPLKGMLEELRKLCTSEGCVIDARLYHFAEGIEIAQKI</sequence>
<dbReference type="FunCoup" id="A5DG60">
    <property type="interactions" value="656"/>
</dbReference>
<dbReference type="SUPFAM" id="SSF55811">
    <property type="entry name" value="Nudix"/>
    <property type="match status" value="1"/>
</dbReference>
<dbReference type="STRING" id="294746.A5DG60"/>
<protein>
    <recommendedName>
        <fullName evidence="2">Nudix hydrolase domain-containing protein</fullName>
    </recommendedName>
</protein>
<dbReference type="PANTHER" id="PTHR11839">
    <property type="entry name" value="UDP/ADP-SUGAR PYROPHOSPHATASE"/>
    <property type="match status" value="1"/>
</dbReference>
<dbReference type="eggNOG" id="KOG3041">
    <property type="taxonomic scope" value="Eukaryota"/>
</dbReference>
<dbReference type="KEGG" id="pgu:PGUG_02261"/>
<accession>A5DG60</accession>
<evidence type="ECO:0000313" key="4">
    <source>
        <dbReference type="Proteomes" id="UP000001997"/>
    </source>
</evidence>
<dbReference type="PROSITE" id="PS51462">
    <property type="entry name" value="NUDIX"/>
    <property type="match status" value="1"/>
</dbReference>
<proteinExistence type="predicted"/>
<dbReference type="GO" id="GO:0019693">
    <property type="term" value="P:ribose phosphate metabolic process"/>
    <property type="evidence" value="ECO:0007669"/>
    <property type="project" value="TreeGrafter"/>
</dbReference>
<name>A5DG60_PICGU</name>
<dbReference type="PANTHER" id="PTHR11839:SF26">
    <property type="entry name" value="ADP-RIBOSE DIPHOSPHATASE"/>
    <property type="match status" value="1"/>
</dbReference>
<dbReference type="OMA" id="NDPGLCN"/>
<dbReference type="GeneID" id="5128082"/>
<dbReference type="GO" id="GO:0006753">
    <property type="term" value="P:nucleoside phosphate metabolic process"/>
    <property type="evidence" value="ECO:0007669"/>
    <property type="project" value="TreeGrafter"/>
</dbReference>
<evidence type="ECO:0000259" key="2">
    <source>
        <dbReference type="PROSITE" id="PS51462"/>
    </source>
</evidence>
<dbReference type="Pfam" id="PF00293">
    <property type="entry name" value="NUDIX"/>
    <property type="match status" value="1"/>
</dbReference>
<dbReference type="InParanoid" id="A5DG60"/>
<dbReference type="InterPro" id="IPR020084">
    <property type="entry name" value="NUDIX_hydrolase_CS"/>
</dbReference>
<evidence type="ECO:0000256" key="1">
    <source>
        <dbReference type="ARBA" id="ARBA00022801"/>
    </source>
</evidence>
<dbReference type="InterPro" id="IPR000086">
    <property type="entry name" value="NUDIX_hydrolase_dom"/>
</dbReference>
<keyword evidence="4" id="KW-1185">Reference proteome</keyword>
<evidence type="ECO:0000313" key="3">
    <source>
        <dbReference type="EMBL" id="EDK38163.2"/>
    </source>
</evidence>
<organism evidence="3 4">
    <name type="scientific">Meyerozyma guilliermondii (strain ATCC 6260 / CBS 566 / DSM 6381 / JCM 1539 / NBRC 10279 / NRRL Y-324)</name>
    <name type="common">Yeast</name>
    <name type="synonym">Candida guilliermondii</name>
    <dbReference type="NCBI Taxonomy" id="294746"/>
    <lineage>
        <taxon>Eukaryota</taxon>
        <taxon>Fungi</taxon>
        <taxon>Dikarya</taxon>
        <taxon>Ascomycota</taxon>
        <taxon>Saccharomycotina</taxon>
        <taxon>Pichiomycetes</taxon>
        <taxon>Debaryomycetaceae</taxon>
        <taxon>Meyerozyma</taxon>
    </lineage>
</organism>
<dbReference type="PROSITE" id="PS00893">
    <property type="entry name" value="NUDIX_BOX"/>
    <property type="match status" value="1"/>
</dbReference>
<dbReference type="AlphaFoldDB" id="A5DG60"/>
<dbReference type="VEuPathDB" id="FungiDB:PGUG_02261"/>
<dbReference type="EMBL" id="CH408156">
    <property type="protein sequence ID" value="EDK38163.2"/>
    <property type="molecule type" value="Genomic_DNA"/>
</dbReference>
<keyword evidence="1" id="KW-0378">Hydrolase</keyword>
<dbReference type="Proteomes" id="UP000001997">
    <property type="component" value="Unassembled WGS sequence"/>
</dbReference>
<dbReference type="OrthoDB" id="10249920at2759"/>
<reference evidence="3 4" key="1">
    <citation type="journal article" date="2009" name="Nature">
        <title>Evolution of pathogenicity and sexual reproduction in eight Candida genomes.</title>
        <authorList>
            <person name="Butler G."/>
            <person name="Rasmussen M.D."/>
            <person name="Lin M.F."/>
            <person name="Santos M.A."/>
            <person name="Sakthikumar S."/>
            <person name="Munro C.A."/>
            <person name="Rheinbay E."/>
            <person name="Grabherr M."/>
            <person name="Forche A."/>
            <person name="Reedy J.L."/>
            <person name="Agrafioti I."/>
            <person name="Arnaud M.B."/>
            <person name="Bates S."/>
            <person name="Brown A.J."/>
            <person name="Brunke S."/>
            <person name="Costanzo M.C."/>
            <person name="Fitzpatrick D.A."/>
            <person name="de Groot P.W."/>
            <person name="Harris D."/>
            <person name="Hoyer L.L."/>
            <person name="Hube B."/>
            <person name="Klis F.M."/>
            <person name="Kodira C."/>
            <person name="Lennard N."/>
            <person name="Logue M.E."/>
            <person name="Martin R."/>
            <person name="Neiman A.M."/>
            <person name="Nikolaou E."/>
            <person name="Quail M.A."/>
            <person name="Quinn J."/>
            <person name="Santos M.C."/>
            <person name="Schmitzberger F.F."/>
            <person name="Sherlock G."/>
            <person name="Shah P."/>
            <person name="Silverstein K.A."/>
            <person name="Skrzypek M.S."/>
            <person name="Soll D."/>
            <person name="Staggs R."/>
            <person name="Stansfield I."/>
            <person name="Stumpf M.P."/>
            <person name="Sudbery P.E."/>
            <person name="Srikantha T."/>
            <person name="Zeng Q."/>
            <person name="Berman J."/>
            <person name="Berriman M."/>
            <person name="Heitman J."/>
            <person name="Gow N.A."/>
            <person name="Lorenz M.C."/>
            <person name="Birren B.W."/>
            <person name="Kellis M."/>
            <person name="Cuomo C.A."/>
        </authorList>
    </citation>
    <scope>NUCLEOTIDE SEQUENCE [LARGE SCALE GENOMIC DNA]</scope>
    <source>
        <strain evidence="4">ATCC 6260 / CBS 566 / DSM 6381 / JCM 1539 / NBRC 10279 / NRRL Y-324</strain>
    </source>
</reference>
<dbReference type="HOGENOM" id="CLU_062658_0_2_1"/>
<feature type="domain" description="Nudix hydrolase" evidence="2">
    <location>
        <begin position="66"/>
        <end position="211"/>
    </location>
</feature>